<feature type="binding site" evidence="13">
    <location>
        <position position="208"/>
    </location>
    <ligand>
        <name>Zn(2+)</name>
        <dbReference type="ChEBI" id="CHEBI:29105"/>
    </ligand>
</feature>
<evidence type="ECO:0000256" key="11">
    <source>
        <dbReference type="ARBA" id="ARBA00023146"/>
    </source>
</evidence>
<accession>A0A540W6U2</accession>
<evidence type="ECO:0000256" key="12">
    <source>
        <dbReference type="ARBA" id="ARBA00047398"/>
    </source>
</evidence>
<dbReference type="Pfam" id="PF09190">
    <property type="entry name" value="DALR_2"/>
    <property type="match status" value="1"/>
</dbReference>
<dbReference type="PANTHER" id="PTHR10890">
    <property type="entry name" value="CYSTEINYL-TRNA SYNTHETASE"/>
    <property type="match status" value="1"/>
</dbReference>
<dbReference type="Pfam" id="PF23493">
    <property type="entry name" value="CysS_C"/>
    <property type="match status" value="1"/>
</dbReference>
<dbReference type="PRINTS" id="PR00983">
    <property type="entry name" value="TRNASYNTHCYS"/>
</dbReference>
<evidence type="ECO:0000256" key="3">
    <source>
        <dbReference type="ARBA" id="ARBA00011245"/>
    </source>
</evidence>
<comment type="cofactor">
    <cofactor evidence="13">
        <name>Zn(2+)</name>
        <dbReference type="ChEBI" id="CHEBI:29105"/>
    </cofactor>
    <text evidence="13">Binds 1 zinc ion per subunit.</text>
</comment>
<evidence type="ECO:0000256" key="10">
    <source>
        <dbReference type="ARBA" id="ARBA00022917"/>
    </source>
</evidence>
<dbReference type="InterPro" id="IPR015273">
    <property type="entry name" value="Cys-tRNA-synt_Ia_DALR"/>
</dbReference>
<feature type="binding site" evidence="13">
    <location>
        <position position="233"/>
    </location>
    <ligand>
        <name>Zn(2+)</name>
        <dbReference type="ChEBI" id="CHEBI:29105"/>
    </ligand>
</feature>
<dbReference type="OrthoDB" id="9815130at2"/>
<keyword evidence="9 13" id="KW-0067">ATP-binding</keyword>
<evidence type="ECO:0000256" key="4">
    <source>
        <dbReference type="ARBA" id="ARBA00022490"/>
    </source>
</evidence>
<evidence type="ECO:0000256" key="5">
    <source>
        <dbReference type="ARBA" id="ARBA00022598"/>
    </source>
</evidence>
<evidence type="ECO:0000259" key="14">
    <source>
        <dbReference type="SMART" id="SM00840"/>
    </source>
</evidence>
<keyword evidence="8 13" id="KW-0862">Zinc</keyword>
<dbReference type="SUPFAM" id="SSF52374">
    <property type="entry name" value="Nucleotidylyl transferase"/>
    <property type="match status" value="1"/>
</dbReference>
<keyword evidence="16" id="KW-1185">Reference proteome</keyword>
<sequence length="464" mass="51523">MSLRLYDTSTRQVRDFVPLVPGCVSIYLCGATVQSAPHIGHIRSGLNFDMMRRWFAYRGFDVTFVRNVTDIDDKVIKKEQELGLPWWQIAYANERAFNEGYTALGCLPPTVEPRATGHIPEMIDMMQTLIANGHAYAADGNVYFDVKSFPDYLQLSNQRLENLLQPEGEGETGKRDPRDFAMWKAAKAGEPSWNTPWGPGRPGWHLECSAMAHKYLGKAFDVHGGGLDLIFPHHENEIAQSKAFGDDFAGFWVHNAWVTMSGEKMSKSLGNSVLVSEMVKHWRPIVLRYYLGSPHYRSMIEYSEEALREAEAAFSRIEGFIQRVVERCGPVEPAAEVPPAFAEAMDDDLGVPQALAVVHTAVRQGNSALAADDKENAVARVAEVRAMLGVLGLDPLDPMWVGTEQGEDLHGVVDSLVRLVLEQRQAARARKDYAAADAIRDQLGLAGLAIEDTPSGPRWTLSNQ</sequence>
<feature type="binding site" evidence="13">
    <location>
        <position position="267"/>
    </location>
    <ligand>
        <name>ATP</name>
        <dbReference type="ChEBI" id="CHEBI:30616"/>
    </ligand>
</feature>
<feature type="short sequence motif" description="'HIGH' region" evidence="13">
    <location>
        <begin position="31"/>
        <end position="41"/>
    </location>
</feature>
<dbReference type="EC" id="6.1.1.16" evidence="13"/>
<name>A0A540W6U2_9ACTN</name>
<evidence type="ECO:0000256" key="6">
    <source>
        <dbReference type="ARBA" id="ARBA00022723"/>
    </source>
</evidence>
<keyword evidence="10 13" id="KW-0648">Protein biosynthesis</keyword>
<dbReference type="SUPFAM" id="SSF47323">
    <property type="entry name" value="Anticodon-binding domain of a subclass of class I aminoacyl-tRNA synthetases"/>
    <property type="match status" value="1"/>
</dbReference>
<dbReference type="InterPro" id="IPR024909">
    <property type="entry name" value="Cys-tRNA/MSH_ligase"/>
</dbReference>
<keyword evidence="6 13" id="KW-0479">Metal-binding</keyword>
<dbReference type="NCBIfam" id="TIGR00435">
    <property type="entry name" value="cysS"/>
    <property type="match status" value="1"/>
</dbReference>
<dbReference type="InterPro" id="IPR056411">
    <property type="entry name" value="CysS_C"/>
</dbReference>
<comment type="similarity">
    <text evidence="2 13">Belongs to the class-I aminoacyl-tRNA synthetase family.</text>
</comment>
<dbReference type="Proteomes" id="UP000319103">
    <property type="component" value="Unassembled WGS sequence"/>
</dbReference>
<evidence type="ECO:0000256" key="7">
    <source>
        <dbReference type="ARBA" id="ARBA00022741"/>
    </source>
</evidence>
<evidence type="ECO:0000313" key="16">
    <source>
        <dbReference type="Proteomes" id="UP000319103"/>
    </source>
</evidence>
<feature type="binding site" evidence="13">
    <location>
        <position position="237"/>
    </location>
    <ligand>
        <name>Zn(2+)</name>
        <dbReference type="ChEBI" id="CHEBI:29105"/>
    </ligand>
</feature>
<reference evidence="15 16" key="1">
    <citation type="submission" date="2019-06" db="EMBL/GenBank/DDBJ databases">
        <title>Description of Kitasatospora acidophila sp. nov. isolated from pine grove soil, and reclassification of Streptomyces novaecaesareae to Kitasatospora novaeceasareae comb. nov.</title>
        <authorList>
            <person name="Kim M.J."/>
        </authorList>
    </citation>
    <scope>NUCLEOTIDE SEQUENCE [LARGE SCALE GENOMIC DNA]</scope>
    <source>
        <strain evidence="15 16">MMS16-CNU292</strain>
    </source>
</reference>
<dbReference type="FunFam" id="3.40.50.620:FF:000068">
    <property type="entry name" value="Cysteine--tRNA ligase"/>
    <property type="match status" value="1"/>
</dbReference>
<dbReference type="InterPro" id="IPR032678">
    <property type="entry name" value="tRNA-synt_1_cat_dom"/>
</dbReference>
<keyword evidence="4 13" id="KW-0963">Cytoplasm</keyword>
<dbReference type="GO" id="GO:0008270">
    <property type="term" value="F:zinc ion binding"/>
    <property type="evidence" value="ECO:0007669"/>
    <property type="project" value="UniProtKB-UniRule"/>
</dbReference>
<proteinExistence type="inferred from homology"/>
<dbReference type="AlphaFoldDB" id="A0A540W6U2"/>
<dbReference type="Gene3D" id="1.20.120.1910">
    <property type="entry name" value="Cysteine-tRNA ligase, C-terminal anti-codon recognition domain"/>
    <property type="match status" value="1"/>
</dbReference>
<dbReference type="GO" id="GO:0004817">
    <property type="term" value="F:cysteine-tRNA ligase activity"/>
    <property type="evidence" value="ECO:0007669"/>
    <property type="project" value="UniProtKB-UniRule"/>
</dbReference>
<dbReference type="PANTHER" id="PTHR10890:SF30">
    <property type="entry name" value="CYSTEINE--TRNA LIGASE"/>
    <property type="match status" value="1"/>
</dbReference>
<dbReference type="Gene3D" id="3.40.50.620">
    <property type="entry name" value="HUPs"/>
    <property type="match status" value="1"/>
</dbReference>
<dbReference type="CDD" id="cd00672">
    <property type="entry name" value="CysRS_core"/>
    <property type="match status" value="1"/>
</dbReference>
<evidence type="ECO:0000256" key="2">
    <source>
        <dbReference type="ARBA" id="ARBA00005594"/>
    </source>
</evidence>
<evidence type="ECO:0000256" key="9">
    <source>
        <dbReference type="ARBA" id="ARBA00022840"/>
    </source>
</evidence>
<dbReference type="RefSeq" id="WP_141635285.1">
    <property type="nucleotide sequence ID" value="NZ_VIGB01000003.1"/>
</dbReference>
<comment type="subunit">
    <text evidence="3 13">Monomer.</text>
</comment>
<feature type="short sequence motif" description="'KMSKS' region" evidence="13">
    <location>
        <begin position="264"/>
        <end position="268"/>
    </location>
</feature>
<dbReference type="GO" id="GO:0006423">
    <property type="term" value="P:cysteinyl-tRNA aminoacylation"/>
    <property type="evidence" value="ECO:0007669"/>
    <property type="project" value="UniProtKB-UniRule"/>
</dbReference>
<evidence type="ECO:0000256" key="1">
    <source>
        <dbReference type="ARBA" id="ARBA00004496"/>
    </source>
</evidence>
<dbReference type="InterPro" id="IPR015803">
    <property type="entry name" value="Cys-tRNA-ligase"/>
</dbReference>
<keyword evidence="7 13" id="KW-0547">Nucleotide-binding</keyword>
<dbReference type="GO" id="GO:0005524">
    <property type="term" value="F:ATP binding"/>
    <property type="evidence" value="ECO:0007669"/>
    <property type="project" value="UniProtKB-UniRule"/>
</dbReference>
<comment type="subcellular location">
    <subcellularLocation>
        <location evidence="1 13">Cytoplasm</location>
    </subcellularLocation>
</comment>
<dbReference type="GO" id="GO:0005829">
    <property type="term" value="C:cytosol"/>
    <property type="evidence" value="ECO:0007669"/>
    <property type="project" value="TreeGrafter"/>
</dbReference>
<evidence type="ECO:0000256" key="13">
    <source>
        <dbReference type="HAMAP-Rule" id="MF_00041"/>
    </source>
</evidence>
<comment type="catalytic activity">
    <reaction evidence="12 13">
        <text>tRNA(Cys) + L-cysteine + ATP = L-cysteinyl-tRNA(Cys) + AMP + diphosphate</text>
        <dbReference type="Rhea" id="RHEA:17773"/>
        <dbReference type="Rhea" id="RHEA-COMP:9661"/>
        <dbReference type="Rhea" id="RHEA-COMP:9679"/>
        <dbReference type="ChEBI" id="CHEBI:30616"/>
        <dbReference type="ChEBI" id="CHEBI:33019"/>
        <dbReference type="ChEBI" id="CHEBI:35235"/>
        <dbReference type="ChEBI" id="CHEBI:78442"/>
        <dbReference type="ChEBI" id="CHEBI:78517"/>
        <dbReference type="ChEBI" id="CHEBI:456215"/>
        <dbReference type="EC" id="6.1.1.16"/>
    </reaction>
</comment>
<evidence type="ECO:0000313" key="15">
    <source>
        <dbReference type="EMBL" id="TQF04729.1"/>
    </source>
</evidence>
<gene>
    <name evidence="13" type="primary">cysS</name>
    <name evidence="15" type="ORF">E6W39_24040</name>
</gene>
<protein>
    <recommendedName>
        <fullName evidence="13">Cysteine--tRNA ligase</fullName>
        <ecNumber evidence="13">6.1.1.16</ecNumber>
    </recommendedName>
    <alternativeName>
        <fullName evidence="13">Cysteinyl-tRNA synthetase</fullName>
        <shortName evidence="13">CysRS</shortName>
    </alternativeName>
</protein>
<keyword evidence="5 13" id="KW-0436">Ligase</keyword>
<dbReference type="InterPro" id="IPR014729">
    <property type="entry name" value="Rossmann-like_a/b/a_fold"/>
</dbReference>
<dbReference type="SMART" id="SM00840">
    <property type="entry name" value="DALR_2"/>
    <property type="match status" value="1"/>
</dbReference>
<comment type="caution">
    <text evidence="15">The sequence shown here is derived from an EMBL/GenBank/DDBJ whole genome shotgun (WGS) entry which is preliminary data.</text>
</comment>
<dbReference type="EMBL" id="VIGB01000003">
    <property type="protein sequence ID" value="TQF04729.1"/>
    <property type="molecule type" value="Genomic_DNA"/>
</dbReference>
<feature type="domain" description="Cysteinyl-tRNA synthetase class Ia DALR" evidence="14">
    <location>
        <begin position="340"/>
        <end position="402"/>
    </location>
</feature>
<feature type="binding site" evidence="13">
    <location>
        <position position="29"/>
    </location>
    <ligand>
        <name>Zn(2+)</name>
        <dbReference type="ChEBI" id="CHEBI:29105"/>
    </ligand>
</feature>
<evidence type="ECO:0000256" key="8">
    <source>
        <dbReference type="ARBA" id="ARBA00022833"/>
    </source>
</evidence>
<dbReference type="Pfam" id="PF01406">
    <property type="entry name" value="tRNA-synt_1e"/>
    <property type="match status" value="1"/>
</dbReference>
<organism evidence="15 16">
    <name type="scientific">Kitasatospora acidiphila</name>
    <dbReference type="NCBI Taxonomy" id="2567942"/>
    <lineage>
        <taxon>Bacteria</taxon>
        <taxon>Bacillati</taxon>
        <taxon>Actinomycetota</taxon>
        <taxon>Actinomycetes</taxon>
        <taxon>Kitasatosporales</taxon>
        <taxon>Streptomycetaceae</taxon>
        <taxon>Kitasatospora</taxon>
    </lineage>
</organism>
<dbReference type="HAMAP" id="MF_00041">
    <property type="entry name" value="Cys_tRNA_synth"/>
    <property type="match status" value="1"/>
</dbReference>
<keyword evidence="11 13" id="KW-0030">Aminoacyl-tRNA synthetase</keyword>
<dbReference type="InterPro" id="IPR009080">
    <property type="entry name" value="tRNAsynth_Ia_anticodon-bd"/>
</dbReference>